<accession>A0AA88TLA0</accession>
<dbReference type="Pfam" id="PF14484">
    <property type="entry name" value="FISNA"/>
    <property type="match status" value="1"/>
</dbReference>
<dbReference type="Pfam" id="PF05729">
    <property type="entry name" value="NACHT"/>
    <property type="match status" value="1"/>
</dbReference>
<dbReference type="InterPro" id="IPR020834">
    <property type="entry name" value="LipOase_CS"/>
</dbReference>
<dbReference type="PROSITE" id="PS00081">
    <property type="entry name" value="LIPOXYGENASE_2"/>
    <property type="match status" value="1"/>
</dbReference>
<keyword evidence="13" id="KW-0443">Lipid metabolism</keyword>
<dbReference type="InterPro" id="IPR036226">
    <property type="entry name" value="LipOase_C_sf"/>
</dbReference>
<dbReference type="InterPro" id="IPR029495">
    <property type="entry name" value="NACHT-assoc"/>
</dbReference>
<comment type="caution">
    <text evidence="17">Lacks conserved residue(s) required for the propagation of feature annotation.</text>
</comment>
<dbReference type="GO" id="GO:0005506">
    <property type="term" value="F:iron ion binding"/>
    <property type="evidence" value="ECO:0007669"/>
    <property type="project" value="InterPro"/>
</dbReference>
<evidence type="ECO:0000256" key="13">
    <source>
        <dbReference type="ARBA" id="ARBA00023098"/>
    </source>
</evidence>
<dbReference type="Pfam" id="PF00305">
    <property type="entry name" value="Lipoxygenase"/>
    <property type="match status" value="1"/>
</dbReference>
<dbReference type="Gene3D" id="3.40.50.300">
    <property type="entry name" value="P-loop containing nucleotide triphosphate hydrolases"/>
    <property type="match status" value="1"/>
</dbReference>
<comment type="caution">
    <text evidence="23">The sequence shown here is derived from an EMBL/GenBank/DDBJ whole genome shotgun (WGS) entry which is preliminary data.</text>
</comment>
<feature type="binding site" evidence="14">
    <location>
        <position position="1226"/>
    </location>
    <ligand>
        <name>Fe cation</name>
        <dbReference type="ChEBI" id="CHEBI:24875"/>
        <note>catalytic</note>
    </ligand>
</feature>
<dbReference type="Pfam" id="PF17779">
    <property type="entry name" value="WHD_NOD2"/>
    <property type="match status" value="1"/>
</dbReference>
<feature type="domain" description="Lipoxygenase" evidence="22">
    <location>
        <begin position="969"/>
        <end position="1528"/>
    </location>
</feature>
<evidence type="ECO:0000256" key="1">
    <source>
        <dbReference type="ARBA" id="ARBA00004496"/>
    </source>
</evidence>
<dbReference type="GO" id="GO:0016702">
    <property type="term" value="F:oxidoreductase activity, acting on single donors with incorporation of molecular oxygen, incorporation of two atoms of oxygen"/>
    <property type="evidence" value="ECO:0007669"/>
    <property type="project" value="InterPro"/>
</dbReference>
<dbReference type="SUPFAM" id="SSF52047">
    <property type="entry name" value="RNI-like"/>
    <property type="match status" value="1"/>
</dbReference>
<dbReference type="Gene3D" id="3.80.10.10">
    <property type="entry name" value="Ribonuclease Inhibitor"/>
    <property type="match status" value="1"/>
</dbReference>
<keyword evidence="9" id="KW-0067">ATP-binding</keyword>
<feature type="domain" description="PLAT" evidence="20">
    <location>
        <begin position="860"/>
        <end position="972"/>
    </location>
</feature>
<evidence type="ECO:0000256" key="14">
    <source>
        <dbReference type="PIRSR" id="PIRSR601885-1"/>
    </source>
</evidence>
<dbReference type="Gene3D" id="2.60.60.20">
    <property type="entry name" value="PLAT/LH2 domain"/>
    <property type="match status" value="1"/>
</dbReference>
<dbReference type="InterPro" id="IPR001024">
    <property type="entry name" value="PLAT/LH2_dom"/>
</dbReference>
<dbReference type="PROSITE" id="PS51393">
    <property type="entry name" value="LIPOXYGENASE_3"/>
    <property type="match status" value="1"/>
</dbReference>
<dbReference type="EMBL" id="JAUYZG010000012">
    <property type="protein sequence ID" value="KAK2892456.1"/>
    <property type="molecule type" value="Genomic_DNA"/>
</dbReference>
<dbReference type="SMART" id="SM00308">
    <property type="entry name" value="LH2"/>
    <property type="match status" value="1"/>
</dbReference>
<reference evidence="23" key="1">
    <citation type="submission" date="2023-08" db="EMBL/GenBank/DDBJ databases">
        <title>Chromosome-level Genome Assembly of mud carp (Cirrhinus molitorella).</title>
        <authorList>
            <person name="Liu H."/>
        </authorList>
    </citation>
    <scope>NUCLEOTIDE SEQUENCE</scope>
    <source>
        <strain evidence="23">Prfri</strain>
        <tissue evidence="23">Muscle</tissue>
    </source>
</reference>
<evidence type="ECO:0000256" key="11">
    <source>
        <dbReference type="ARBA" id="ARBA00023002"/>
    </source>
</evidence>
<dbReference type="SUPFAM" id="SSF49723">
    <property type="entry name" value="Lipase/lipooxygenase domain (PLAT/LH2 domain)"/>
    <property type="match status" value="1"/>
</dbReference>
<dbReference type="InterPro" id="IPR036392">
    <property type="entry name" value="PLAT/LH2_dom_sf"/>
</dbReference>
<feature type="site" description="Essential for stabilizing binding to COTL1" evidence="16">
    <location>
        <position position="957"/>
    </location>
</feature>
<dbReference type="FunFam" id="1.20.245.10:FF:000001">
    <property type="entry name" value="Arachidonate 5-lipoxygenase a"/>
    <property type="match status" value="1"/>
</dbReference>
<dbReference type="Proteomes" id="UP001187343">
    <property type="component" value="Unassembled WGS sequence"/>
</dbReference>
<evidence type="ECO:0000259" key="20">
    <source>
        <dbReference type="PROSITE" id="PS50095"/>
    </source>
</evidence>
<evidence type="ECO:0000256" key="15">
    <source>
        <dbReference type="PIRSR" id="PIRSR601885-2"/>
    </source>
</evidence>
<dbReference type="GO" id="GO:0005524">
    <property type="term" value="F:ATP binding"/>
    <property type="evidence" value="ECO:0007669"/>
    <property type="project" value="UniProtKB-KW"/>
</dbReference>
<evidence type="ECO:0000256" key="10">
    <source>
        <dbReference type="ARBA" id="ARBA00022964"/>
    </source>
</evidence>
<dbReference type="InterPro" id="IPR020833">
    <property type="entry name" value="LipOase_Fe_BS"/>
</dbReference>
<evidence type="ECO:0000256" key="16">
    <source>
        <dbReference type="PIRSR" id="PIRSR601885-3"/>
    </source>
</evidence>
<dbReference type="SMART" id="SM01288">
    <property type="entry name" value="FISNA"/>
    <property type="match status" value="1"/>
</dbReference>
<keyword evidence="5" id="KW-0433">Leucine-rich repeat</keyword>
<dbReference type="FunFam" id="3.80.10.10:FF:000474">
    <property type="entry name" value="Si:ch211-214c20.1"/>
    <property type="match status" value="1"/>
</dbReference>
<dbReference type="PROSITE" id="PS00711">
    <property type="entry name" value="LIPOXYGENASE_1"/>
    <property type="match status" value="1"/>
</dbReference>
<dbReference type="InterPro" id="IPR051261">
    <property type="entry name" value="NLR"/>
</dbReference>
<evidence type="ECO:0000259" key="22">
    <source>
        <dbReference type="PROSITE" id="PS51393"/>
    </source>
</evidence>
<keyword evidence="4" id="KW-0963">Cytoplasm</keyword>
<feature type="domain" description="NACHT" evidence="21">
    <location>
        <begin position="243"/>
        <end position="376"/>
    </location>
</feature>
<evidence type="ECO:0000256" key="12">
    <source>
        <dbReference type="ARBA" id="ARBA00023004"/>
    </source>
</evidence>
<keyword evidence="24" id="KW-1185">Reference proteome</keyword>
<evidence type="ECO:0000256" key="4">
    <source>
        <dbReference type="ARBA" id="ARBA00022490"/>
    </source>
</evidence>
<evidence type="ECO:0000259" key="21">
    <source>
        <dbReference type="PROSITE" id="PS50837"/>
    </source>
</evidence>
<keyword evidence="7" id="KW-0677">Repeat</keyword>
<dbReference type="InterPro" id="IPR041075">
    <property type="entry name" value="NOD1/2_WH"/>
</dbReference>
<evidence type="ECO:0000256" key="6">
    <source>
        <dbReference type="ARBA" id="ARBA00022723"/>
    </source>
</evidence>
<evidence type="ECO:0000256" key="7">
    <source>
        <dbReference type="ARBA" id="ARBA00022737"/>
    </source>
</evidence>
<sequence>MSPTSFSSHPGNFTESVEEIKLFRSIMDETQTSGDEDILTGYSSVHQKRSEPEPSCVSMKSDWSMGPPVKFKSGNTQPGLSSVHQKRSEPEPSCVSMKSDWSMGPPVKFKSGNTQPGLSSVHQKRSEPEPSCVSMKSDWSMGPPVKFKSGNTQPGLSHEVLNLFRSALIKKFERLYEGTTVHSTLLNEIYTELYITESESGEINNEHEVRQIETQSRRAATEDSPIKCNDIFRPLFGQDKVIRTVLTKGVAGIGKTVSVQKFILVWAEGRENQDIQLIFPLPFREINVMKDKKYSLSDFLNFFFPEIKEMEISTEKYKVLFIFDGLDECRLFLDFKSRVKLRNISESASVDVLLVNLIMGNLLPSALIWITSRPAAADLIPSEFVHRVTEVRGFNEPQKEEYFRKRISDQNLANRIISHLKSSRSLYIMCHIPVFCWISAAVLEKMLSQARSGEIPKTLTQMYTHFLILQTNIKHKKDYKKNMTDKDMILKLGKLAFQQLVKGNLIFYDEDLRECGIDETEASVYSGLCTQIFREELGFYQGKVFCFVHLSLQEHLAALYVHISFTVNNINVFDQTKQSLLPKIFKQKKYNSLSELHQSTLKKVLKSKNGHLDLFMRFLLGLSVECNQLLLQKLLAQTGGCSYNKEETVQYIQQKISENRSPEKSINLFHCLNELGDDSLMQKIQDYLKSGNLKKTELSPLQWSALVYVLLTSEEKKDVFDLKQFIGAQHTADEVLRNLLPVVKDSRSIRLWGCNLTAQSCESLALALQSSNSVLRELDLSNNDLLDSGVQLLSDGLKSPNCQLEILRLSGCMVTEKGCGYVSSALSSNPSHLTELDLSYNHPGQSRVKLFEKLMDPNCSLDKLNVDHGGESRITAGLKKYACFLTLDPNTAHTELVLSEDNKKVVSVDISVEEILGDIVLVKLETEKGLINDQWYCTYINVTTPFGNCVEFPCYRWISNEKEVFLRDGKGRLPQDDNYKEYRRKELESRQHQFRWKEWRSGFPMNIDADSGTELPLDIQFEVAKSVDFNLNYVKAIGNLGLNKLMMLFQSSWNDITDFRKIFVNIKNTVSENVMQNWNKDNFFGYQFLNGCNPVMLSKCMKLPDKFAVTQELVKDSLDRGLTLQEELKAGNIYIADYGILEGVQANDTDPNTKQYLAAPFCLLYKNSHNEIVPIAIQLSRQTTAGVGNTIFLPSDNEYDWMLAKMWVKSSDFNIHQLVTHILRTHLISEVFAIAMYRQLAAVHPVFKLLIPHVRFTIAINTAGREKLLCTSGLFDKANSTGGIALVQVIQKAMKTLTYKSLCFPDALKARGVDNKDDLPNYYYRDDGMMVWEAVKSYVSDVVRIYYSSDKAVQDDEEIQAFVQDVCISGMKNCPKDCEFPNSLKTREELVEYLTVVIFTASAQHAAVNFGQYDWYAWIPNCPSTMRKPPPTQKGQVDMKYIMESLPDRGRACWHLGAVWALSQFQDEEVYLGVYPDKHFTEQAVIEATKTFHEKLAELTMIIKSRNETLILPYQYLSPDKIPNSVAV</sequence>
<evidence type="ECO:0000313" key="23">
    <source>
        <dbReference type="EMBL" id="KAK2892456.1"/>
    </source>
</evidence>
<dbReference type="InterPro" id="IPR001885">
    <property type="entry name" value="LipOase_mml"/>
</dbReference>
<evidence type="ECO:0000256" key="9">
    <source>
        <dbReference type="ARBA" id="ARBA00022840"/>
    </source>
</evidence>
<keyword evidence="12 14" id="KW-0408">Iron</keyword>
<gene>
    <name evidence="23" type="ORF">Q8A67_012444</name>
</gene>
<evidence type="ECO:0000256" key="19">
    <source>
        <dbReference type="SAM" id="MobiDB-lite"/>
    </source>
</evidence>
<evidence type="ECO:0000256" key="18">
    <source>
        <dbReference type="RuleBase" id="RU003974"/>
    </source>
</evidence>
<protein>
    <submittedName>
        <fullName evidence="23">Uncharacterized protein</fullName>
    </submittedName>
</protein>
<dbReference type="SUPFAM" id="SSF48484">
    <property type="entry name" value="Lipoxigenase"/>
    <property type="match status" value="1"/>
</dbReference>
<dbReference type="Pfam" id="PF01477">
    <property type="entry name" value="PLAT"/>
    <property type="match status" value="1"/>
</dbReference>
<keyword evidence="6 14" id="KW-0479">Metal-binding</keyword>
<evidence type="ECO:0000256" key="5">
    <source>
        <dbReference type="ARBA" id="ARBA00022614"/>
    </source>
</evidence>
<keyword evidence="8" id="KW-0547">Nucleotide-binding</keyword>
<dbReference type="InterPro" id="IPR013819">
    <property type="entry name" value="LipOase_C"/>
</dbReference>
<comment type="similarity">
    <text evidence="3 18">Belongs to the lipoxygenase family.</text>
</comment>
<dbReference type="InterPro" id="IPR032675">
    <property type="entry name" value="LRR_dom_sf"/>
</dbReference>
<dbReference type="PANTHER" id="PTHR24106">
    <property type="entry name" value="NACHT, LRR AND CARD DOMAINS-CONTAINING"/>
    <property type="match status" value="1"/>
</dbReference>
<organism evidence="23 24">
    <name type="scientific">Cirrhinus molitorella</name>
    <name type="common">mud carp</name>
    <dbReference type="NCBI Taxonomy" id="172907"/>
    <lineage>
        <taxon>Eukaryota</taxon>
        <taxon>Metazoa</taxon>
        <taxon>Chordata</taxon>
        <taxon>Craniata</taxon>
        <taxon>Vertebrata</taxon>
        <taxon>Euteleostomi</taxon>
        <taxon>Actinopterygii</taxon>
        <taxon>Neopterygii</taxon>
        <taxon>Teleostei</taxon>
        <taxon>Ostariophysi</taxon>
        <taxon>Cypriniformes</taxon>
        <taxon>Cyprinidae</taxon>
        <taxon>Labeoninae</taxon>
        <taxon>Labeonini</taxon>
        <taxon>Cirrhinus</taxon>
    </lineage>
</organism>
<evidence type="ECO:0000313" key="24">
    <source>
        <dbReference type="Proteomes" id="UP001187343"/>
    </source>
</evidence>
<proteinExistence type="inferred from homology"/>
<feature type="binding site" evidence="14">
    <location>
        <position position="1221"/>
    </location>
    <ligand>
        <name>Fe cation</name>
        <dbReference type="ChEBI" id="CHEBI:24875"/>
        <note>catalytic</note>
    </ligand>
</feature>
<dbReference type="GO" id="GO:0006629">
    <property type="term" value="P:lipid metabolic process"/>
    <property type="evidence" value="ECO:0007669"/>
    <property type="project" value="UniProtKB-KW"/>
</dbReference>
<dbReference type="Pfam" id="PF17776">
    <property type="entry name" value="NLRC4_HD2"/>
    <property type="match status" value="1"/>
</dbReference>
<evidence type="ECO:0000256" key="3">
    <source>
        <dbReference type="ARBA" id="ARBA00009419"/>
    </source>
</evidence>
<keyword evidence="15" id="KW-0106">Calcium</keyword>
<dbReference type="InterPro" id="IPR041267">
    <property type="entry name" value="NLRP_HD2"/>
</dbReference>
<dbReference type="GO" id="GO:0005737">
    <property type="term" value="C:cytoplasm"/>
    <property type="evidence" value="ECO:0007669"/>
    <property type="project" value="UniProtKB-SubCell"/>
</dbReference>
<dbReference type="Gene3D" id="1.20.245.10">
    <property type="entry name" value="Lipoxygenase-1, Domain 5"/>
    <property type="match status" value="1"/>
</dbReference>
<dbReference type="Gene3D" id="3.10.450.60">
    <property type="match status" value="1"/>
</dbReference>
<keyword evidence="10 18" id="KW-0223">Dioxygenase</keyword>
<dbReference type="PROSITE" id="PS50837">
    <property type="entry name" value="NACHT"/>
    <property type="match status" value="1"/>
</dbReference>
<evidence type="ECO:0000256" key="17">
    <source>
        <dbReference type="PROSITE-ProRule" id="PRU00152"/>
    </source>
</evidence>
<dbReference type="InterPro" id="IPR007111">
    <property type="entry name" value="NACHT_NTPase"/>
</dbReference>
<dbReference type="PRINTS" id="PR00087">
    <property type="entry name" value="LIPOXYGENASE"/>
</dbReference>
<dbReference type="InterPro" id="IPR013320">
    <property type="entry name" value="ConA-like_dom_sf"/>
</dbReference>
<dbReference type="PRINTS" id="PR00467">
    <property type="entry name" value="MAMLPOXGNASE"/>
</dbReference>
<dbReference type="SMART" id="SM00368">
    <property type="entry name" value="LRR_RI"/>
    <property type="match status" value="3"/>
</dbReference>
<dbReference type="PROSITE" id="PS50095">
    <property type="entry name" value="PLAT"/>
    <property type="match status" value="1"/>
</dbReference>
<feature type="binding site" evidence="14">
    <location>
        <position position="1405"/>
    </location>
    <ligand>
        <name>Fe cation</name>
        <dbReference type="ChEBI" id="CHEBI:24875"/>
        <note>catalytic</note>
    </ligand>
</feature>
<comment type="cofactor">
    <cofactor evidence="14">
        <name>Fe cation</name>
        <dbReference type="ChEBI" id="CHEBI:24875"/>
    </cofactor>
    <text evidence="14">Binds 1 Fe cation per subunit.</text>
</comment>
<feature type="compositionally biased region" description="Polar residues" evidence="19">
    <location>
        <begin position="73"/>
        <end position="83"/>
    </location>
</feature>
<comment type="subcellular location">
    <subcellularLocation>
        <location evidence="1">Cytoplasm</location>
    </subcellularLocation>
</comment>
<keyword evidence="11 18" id="KW-0560">Oxidoreductase</keyword>
<comment type="pathway">
    <text evidence="2">Lipid metabolism.</text>
</comment>
<dbReference type="FunFam" id="3.40.50.300:FF:000210">
    <property type="entry name" value="Si:dkey-16p6.1"/>
    <property type="match status" value="1"/>
</dbReference>
<feature type="binding site" evidence="15">
    <location>
        <position position="933"/>
    </location>
    <ligand>
        <name>Ca(2+)</name>
        <dbReference type="ChEBI" id="CHEBI:29108"/>
        <label>1</label>
    </ligand>
</feature>
<evidence type="ECO:0000256" key="8">
    <source>
        <dbReference type="ARBA" id="ARBA00022741"/>
    </source>
</evidence>
<feature type="region of interest" description="Disordered" evidence="19">
    <location>
        <begin position="26"/>
        <end position="138"/>
    </location>
</feature>
<dbReference type="SUPFAM" id="SSF49899">
    <property type="entry name" value="Concanavalin A-like lectins/glucanases"/>
    <property type="match status" value="1"/>
</dbReference>
<feature type="compositionally biased region" description="Polar residues" evidence="19">
    <location>
        <begin position="111"/>
        <end position="121"/>
    </location>
</feature>
<dbReference type="InterPro" id="IPR027417">
    <property type="entry name" value="P-loop_NTPase"/>
</dbReference>
<evidence type="ECO:0000256" key="2">
    <source>
        <dbReference type="ARBA" id="ARBA00005189"/>
    </source>
</evidence>
<name>A0AA88TLA0_9TELE</name>